<dbReference type="EMBL" id="QXGL01000001">
    <property type="protein sequence ID" value="RSX53808.1"/>
    <property type="molecule type" value="Genomic_DNA"/>
</dbReference>
<dbReference type="Pfam" id="PF05949">
    <property type="entry name" value="DUF881"/>
    <property type="match status" value="1"/>
</dbReference>
<feature type="transmembrane region" description="Helical" evidence="4">
    <location>
        <begin position="91"/>
        <end position="115"/>
    </location>
</feature>
<keyword evidence="4" id="KW-1133">Transmembrane helix</keyword>
<dbReference type="PANTHER" id="PTHR37313:SF1">
    <property type="entry name" value="UPF0749 PROTEIN RV1823"/>
    <property type="match status" value="1"/>
</dbReference>
<name>A0A430FM47_9BIFI</name>
<evidence type="ECO:0000256" key="3">
    <source>
        <dbReference type="SAM" id="MobiDB-lite"/>
    </source>
</evidence>
<sequence length="325" mass="34850">MSEPMTPLSFPVPPDRTPVKRRAVFSASVAQADSRHAESPSVGGGTTRRRRKLPDDSLKLIDDLTNRPMDPMFSDSRLGTRQRGRSVWSIWATRVIVFIICVGVGFYGCLFIQSLHSDPRKIVRQSLASELRETKAQAESITQDVTSLRAQIDAESKKLGATTDNPTLITDEMTNGALAVEGEGITLTIADPIAANGDSAGSSARENSSSQIRVVTDADLRLLVRLLWQSGAEAIAINGNRLGVQTSVRKAGSNILVGVTPVTSPYTIEAIGNSTQLAQSVSKQTQKSLYDSFAQAGIYPQVSETKSITLEAAASGDLTYAKGLE</sequence>
<gene>
    <name evidence="5" type="ORF">D2E25_0114</name>
</gene>
<keyword evidence="2" id="KW-0175">Coiled coil</keyword>
<dbReference type="PANTHER" id="PTHR37313">
    <property type="entry name" value="UPF0749 PROTEIN RV1825"/>
    <property type="match status" value="1"/>
</dbReference>
<evidence type="ECO:0000256" key="2">
    <source>
        <dbReference type="SAM" id="Coils"/>
    </source>
</evidence>
<evidence type="ECO:0000313" key="6">
    <source>
        <dbReference type="Proteomes" id="UP000287533"/>
    </source>
</evidence>
<evidence type="ECO:0008006" key="7">
    <source>
        <dbReference type="Google" id="ProtNLM"/>
    </source>
</evidence>
<organism evidence="5 6">
    <name type="scientific">Bifidobacterium goeldii</name>
    <dbReference type="NCBI Taxonomy" id="2306975"/>
    <lineage>
        <taxon>Bacteria</taxon>
        <taxon>Bacillati</taxon>
        <taxon>Actinomycetota</taxon>
        <taxon>Actinomycetes</taxon>
        <taxon>Bifidobacteriales</taxon>
        <taxon>Bifidobacteriaceae</taxon>
        <taxon>Bifidobacterium</taxon>
    </lineage>
</organism>
<feature type="region of interest" description="Disordered" evidence="3">
    <location>
        <begin position="27"/>
        <end position="61"/>
    </location>
</feature>
<comment type="caution">
    <text evidence="5">The sequence shown here is derived from an EMBL/GenBank/DDBJ whole genome shotgun (WGS) entry which is preliminary data.</text>
</comment>
<proteinExistence type="inferred from homology"/>
<reference evidence="5 6" key="1">
    <citation type="submission" date="2018-09" db="EMBL/GenBank/DDBJ databases">
        <title>Characterization of the phylogenetic diversity of five novel species belonging to the genus Bifidobacterium.</title>
        <authorList>
            <person name="Lugli G.A."/>
            <person name="Duranti S."/>
            <person name="Milani C."/>
        </authorList>
    </citation>
    <scope>NUCLEOTIDE SEQUENCE [LARGE SCALE GENOMIC DNA]</scope>
    <source>
        <strain evidence="5 6">2034B</strain>
    </source>
</reference>
<dbReference type="RefSeq" id="WP_125979124.1">
    <property type="nucleotide sequence ID" value="NZ_QXGL01000001.1"/>
</dbReference>
<keyword evidence="4" id="KW-0812">Transmembrane</keyword>
<dbReference type="OrthoDB" id="3218134at2"/>
<dbReference type="InterPro" id="IPR010273">
    <property type="entry name" value="DUF881"/>
</dbReference>
<evidence type="ECO:0000313" key="5">
    <source>
        <dbReference type="EMBL" id="RSX53808.1"/>
    </source>
</evidence>
<keyword evidence="6" id="KW-1185">Reference proteome</keyword>
<dbReference type="GO" id="GO:0005886">
    <property type="term" value="C:plasma membrane"/>
    <property type="evidence" value="ECO:0007669"/>
    <property type="project" value="TreeGrafter"/>
</dbReference>
<dbReference type="AlphaFoldDB" id="A0A430FM47"/>
<accession>A0A430FM47</accession>
<dbReference type="Proteomes" id="UP000287533">
    <property type="component" value="Unassembled WGS sequence"/>
</dbReference>
<evidence type="ECO:0000256" key="4">
    <source>
        <dbReference type="SAM" id="Phobius"/>
    </source>
</evidence>
<evidence type="ECO:0000256" key="1">
    <source>
        <dbReference type="ARBA" id="ARBA00009108"/>
    </source>
</evidence>
<comment type="similarity">
    <text evidence="1">Belongs to the UPF0749 family.</text>
</comment>
<protein>
    <recommendedName>
        <fullName evidence="7">Protein ylxX/ylxW</fullName>
    </recommendedName>
</protein>
<dbReference type="Gene3D" id="3.30.70.1880">
    <property type="entry name" value="Protein of unknown function DUF881"/>
    <property type="match status" value="1"/>
</dbReference>
<feature type="coiled-coil region" evidence="2">
    <location>
        <begin position="124"/>
        <end position="151"/>
    </location>
</feature>
<keyword evidence="4" id="KW-0472">Membrane</keyword>